<feature type="region of interest" description="Disordered" evidence="1">
    <location>
        <begin position="1"/>
        <end position="24"/>
    </location>
</feature>
<evidence type="ECO:0000313" key="3">
    <source>
        <dbReference type="Proteomes" id="UP000823775"/>
    </source>
</evidence>
<evidence type="ECO:0000313" key="2">
    <source>
        <dbReference type="EMBL" id="MCD9640080.1"/>
    </source>
</evidence>
<reference evidence="2 3" key="1">
    <citation type="journal article" date="2021" name="BMC Genomics">
        <title>Datura genome reveals duplications of psychoactive alkaloid biosynthetic genes and high mutation rate following tissue culture.</title>
        <authorList>
            <person name="Rajewski A."/>
            <person name="Carter-House D."/>
            <person name="Stajich J."/>
            <person name="Litt A."/>
        </authorList>
    </citation>
    <scope>NUCLEOTIDE SEQUENCE [LARGE SCALE GENOMIC DNA]</scope>
    <source>
        <strain evidence="2">AR-01</strain>
    </source>
</reference>
<name>A0ABS8V1X3_DATST</name>
<keyword evidence="3" id="KW-1185">Reference proteome</keyword>
<feature type="non-terminal residue" evidence="2">
    <location>
        <position position="1"/>
    </location>
</feature>
<dbReference type="EMBL" id="JACEIK010003048">
    <property type="protein sequence ID" value="MCD9640080.1"/>
    <property type="molecule type" value="Genomic_DNA"/>
</dbReference>
<evidence type="ECO:0000256" key="1">
    <source>
        <dbReference type="SAM" id="MobiDB-lite"/>
    </source>
</evidence>
<feature type="compositionally biased region" description="Basic residues" evidence="1">
    <location>
        <begin position="1"/>
        <end position="13"/>
    </location>
</feature>
<organism evidence="2 3">
    <name type="scientific">Datura stramonium</name>
    <name type="common">Jimsonweed</name>
    <name type="synonym">Common thornapple</name>
    <dbReference type="NCBI Taxonomy" id="4076"/>
    <lineage>
        <taxon>Eukaryota</taxon>
        <taxon>Viridiplantae</taxon>
        <taxon>Streptophyta</taxon>
        <taxon>Embryophyta</taxon>
        <taxon>Tracheophyta</taxon>
        <taxon>Spermatophyta</taxon>
        <taxon>Magnoliopsida</taxon>
        <taxon>eudicotyledons</taxon>
        <taxon>Gunneridae</taxon>
        <taxon>Pentapetalae</taxon>
        <taxon>asterids</taxon>
        <taxon>lamiids</taxon>
        <taxon>Solanales</taxon>
        <taxon>Solanaceae</taxon>
        <taxon>Solanoideae</taxon>
        <taxon>Datureae</taxon>
        <taxon>Datura</taxon>
    </lineage>
</organism>
<accession>A0ABS8V1X3</accession>
<gene>
    <name evidence="2" type="ORF">HAX54_025111</name>
</gene>
<comment type="caution">
    <text evidence="2">The sequence shown here is derived from an EMBL/GenBank/DDBJ whole genome shotgun (WGS) entry which is preliminary data.</text>
</comment>
<proteinExistence type="predicted"/>
<sequence>KMYSSRHHNRGKAPMRVDTPQEVDARETRRIYQLQFGFEGMEVYYSFKERRAITT</sequence>
<protein>
    <submittedName>
        <fullName evidence="2">Uncharacterized protein</fullName>
    </submittedName>
</protein>
<dbReference type="Proteomes" id="UP000823775">
    <property type="component" value="Unassembled WGS sequence"/>
</dbReference>